<dbReference type="EMBL" id="JAPEVG010000473">
    <property type="protein sequence ID" value="KAJ8462345.1"/>
    <property type="molecule type" value="Genomic_DNA"/>
</dbReference>
<keyword evidence="1" id="KW-0472">Membrane</keyword>
<organism evidence="2 3">
    <name type="scientific">Trametes cubensis</name>
    <dbReference type="NCBI Taxonomy" id="1111947"/>
    <lineage>
        <taxon>Eukaryota</taxon>
        <taxon>Fungi</taxon>
        <taxon>Dikarya</taxon>
        <taxon>Basidiomycota</taxon>
        <taxon>Agaricomycotina</taxon>
        <taxon>Agaricomycetes</taxon>
        <taxon>Polyporales</taxon>
        <taxon>Polyporaceae</taxon>
        <taxon>Trametes</taxon>
    </lineage>
</organism>
<comment type="caution">
    <text evidence="2">The sequence shown here is derived from an EMBL/GenBank/DDBJ whole genome shotgun (WGS) entry which is preliminary data.</text>
</comment>
<evidence type="ECO:0000313" key="3">
    <source>
        <dbReference type="Proteomes" id="UP001215151"/>
    </source>
</evidence>
<reference evidence="2" key="1">
    <citation type="submission" date="2022-11" db="EMBL/GenBank/DDBJ databases">
        <title>Genome Sequence of Cubamyces cubensis.</title>
        <authorList>
            <person name="Buettner E."/>
        </authorList>
    </citation>
    <scope>NUCLEOTIDE SEQUENCE</scope>
    <source>
        <strain evidence="2">MPL-01</strain>
    </source>
</reference>
<sequence length="151" mass="16449">MTDLSLAWGAMLWFDTTIFLLTLIRALRMRSHLPGGLLHIMFRDGTIYYGIMVASNVSNIITFMVTRSGSPLKGTNTTLTNVLSTTLTSRLILNLRSPDLQRSRRIDHANPSNAWNAASALAVSGSTAFDCTLTDVIMLGVETEASAIDTV</sequence>
<proteinExistence type="predicted"/>
<keyword evidence="1" id="KW-0812">Transmembrane</keyword>
<feature type="transmembrane region" description="Helical" evidence="1">
    <location>
        <begin position="47"/>
        <end position="66"/>
    </location>
</feature>
<keyword evidence="1" id="KW-1133">Transmembrane helix</keyword>
<accession>A0AAD7X673</accession>
<dbReference type="AlphaFoldDB" id="A0AAD7X673"/>
<gene>
    <name evidence="2" type="ORF">ONZ51_g10957</name>
</gene>
<evidence type="ECO:0000313" key="2">
    <source>
        <dbReference type="EMBL" id="KAJ8462345.1"/>
    </source>
</evidence>
<protein>
    <submittedName>
        <fullName evidence="2">Uncharacterized protein</fullName>
    </submittedName>
</protein>
<feature type="transmembrane region" description="Helical" evidence="1">
    <location>
        <begin position="6"/>
        <end position="27"/>
    </location>
</feature>
<dbReference type="Proteomes" id="UP001215151">
    <property type="component" value="Unassembled WGS sequence"/>
</dbReference>
<keyword evidence="3" id="KW-1185">Reference proteome</keyword>
<name>A0AAD7X673_9APHY</name>
<evidence type="ECO:0000256" key="1">
    <source>
        <dbReference type="SAM" id="Phobius"/>
    </source>
</evidence>